<feature type="compositionally biased region" description="Polar residues" evidence="1">
    <location>
        <begin position="279"/>
        <end position="291"/>
    </location>
</feature>
<feature type="compositionally biased region" description="Basic and acidic residues" evidence="1">
    <location>
        <begin position="247"/>
        <end position="267"/>
    </location>
</feature>
<dbReference type="STRING" id="1151754.M9MIH9"/>
<dbReference type="AlphaFoldDB" id="M9MIH9"/>
<feature type="region of interest" description="Disordered" evidence="1">
    <location>
        <begin position="247"/>
        <end position="381"/>
    </location>
</feature>
<feature type="compositionally biased region" description="Basic and acidic residues" evidence="1">
    <location>
        <begin position="632"/>
        <end position="644"/>
    </location>
</feature>
<feature type="compositionally biased region" description="Basic and acidic residues" evidence="1">
    <location>
        <begin position="448"/>
        <end position="457"/>
    </location>
</feature>
<evidence type="ECO:0000256" key="1">
    <source>
        <dbReference type="SAM" id="MobiDB-lite"/>
    </source>
</evidence>
<dbReference type="OrthoDB" id="2550042at2759"/>
<feature type="compositionally biased region" description="Polar residues" evidence="1">
    <location>
        <begin position="546"/>
        <end position="557"/>
    </location>
</feature>
<evidence type="ECO:0000313" key="2">
    <source>
        <dbReference type="EMBL" id="GAC76997.1"/>
    </source>
</evidence>
<feature type="region of interest" description="Disordered" evidence="1">
    <location>
        <begin position="801"/>
        <end position="838"/>
    </location>
</feature>
<feature type="compositionally biased region" description="Basic and acidic residues" evidence="1">
    <location>
        <begin position="369"/>
        <end position="381"/>
    </location>
</feature>
<name>M9MIH9_PSEA3</name>
<feature type="region of interest" description="Disordered" evidence="1">
    <location>
        <begin position="431"/>
        <end position="525"/>
    </location>
</feature>
<organism evidence="2 3">
    <name type="scientific">Pseudozyma antarctica (strain T-34)</name>
    <name type="common">Yeast</name>
    <name type="synonym">Candida antarctica</name>
    <dbReference type="NCBI Taxonomy" id="1151754"/>
    <lineage>
        <taxon>Eukaryota</taxon>
        <taxon>Fungi</taxon>
        <taxon>Dikarya</taxon>
        <taxon>Basidiomycota</taxon>
        <taxon>Ustilaginomycotina</taxon>
        <taxon>Ustilaginomycetes</taxon>
        <taxon>Ustilaginales</taxon>
        <taxon>Ustilaginaceae</taxon>
        <taxon>Moesziomyces</taxon>
    </lineage>
</organism>
<protein>
    <submittedName>
        <fullName evidence="2">Uncharacterized protein</fullName>
    </submittedName>
</protein>
<gene>
    <name evidence="2" type="ORF">PANT_22c00316</name>
</gene>
<evidence type="ECO:0000313" key="3">
    <source>
        <dbReference type="Proteomes" id="UP000011976"/>
    </source>
</evidence>
<reference evidence="3" key="1">
    <citation type="journal article" date="2013" name="Genome Announc.">
        <title>Genome sequence of the basidiomycetous yeast Pseudozyma antarctica T-34, a producer of the glycolipid biosurfactants mannosylerythritol lipids.</title>
        <authorList>
            <person name="Morita T."/>
            <person name="Koike H."/>
            <person name="Koyama Y."/>
            <person name="Hagiwara H."/>
            <person name="Ito E."/>
            <person name="Fukuoka T."/>
            <person name="Imura T."/>
            <person name="Machida M."/>
            <person name="Kitamoto D."/>
        </authorList>
    </citation>
    <scope>NUCLEOTIDE SEQUENCE [LARGE SCALE GENOMIC DNA]</scope>
    <source>
        <strain evidence="3">T-34</strain>
    </source>
</reference>
<feature type="compositionally biased region" description="Polar residues" evidence="1">
    <location>
        <begin position="327"/>
        <end position="347"/>
    </location>
</feature>
<dbReference type="EMBL" id="DF196788">
    <property type="protein sequence ID" value="GAC76997.1"/>
    <property type="molecule type" value="Genomic_DNA"/>
</dbReference>
<feature type="compositionally biased region" description="Polar residues" evidence="1">
    <location>
        <begin position="436"/>
        <end position="445"/>
    </location>
</feature>
<feature type="compositionally biased region" description="Basic residues" evidence="1">
    <location>
        <begin position="298"/>
        <end position="309"/>
    </location>
</feature>
<dbReference type="Proteomes" id="UP000011976">
    <property type="component" value="Unassembled WGS sequence"/>
</dbReference>
<feature type="compositionally biased region" description="Polar residues" evidence="1">
    <location>
        <begin position="485"/>
        <end position="508"/>
    </location>
</feature>
<accession>M9MIH9</accession>
<feature type="region of interest" description="Disordered" evidence="1">
    <location>
        <begin position="546"/>
        <end position="766"/>
    </location>
</feature>
<proteinExistence type="predicted"/>
<sequence length="838" mass="92091">MKHGHRTGFREPTFQDALLGLDFIWPLAPPTERAQRNDHDASATTLQSNFLATAVAPTRMFCYLATPPLPFLRNIPSFPICFHHDGIVTMRILTSRLLVATIVLLLLAASCQASVSTSHQSHEFFEAAPSSHHLQKRVDEETVASAWSKAQVPERLRNWKIFQDGGGFRETIRKGYIGFLRKLDKLHEPYPEFRHIKKEWIYEKDLRQHYVLPRVLRIPAITQETAIPNLKPFVAALKDADSELKLNTEARERVPTLSEHLDEKEAEATAADSDAPPSNRKNAGTDTSQDISGSPQRGSRRRRPRRFTRKNSFQQFRPAEPVPEQPPLSQASSLQRSEILSESSSARASLDHPERATTPVQDETNADQEADKHPSAMRGFRDSIMKFQDRFERIKKFRDDQIGKASLHYQAPRQAFAPHSVLSPEEIGLSPVRLPTISSGDSSLEPTPRVDDGKGNEADVSNSVSPALRNSDPFGHSTGLHRSGSVESQWNGKTDSSPPLSPYQSSTPRYGGRTGTQTPGEPGLPYNYAEILHAARVRHGFVQWTQNPADASKQSLWRGSERAGSGSDTASESGLGEMSPSRSAIQRMQEEADKHNIGYVVYDGPTSPGVRTPRSPVSDAEAFPARPVPPELKPEVDAQTDPRLRNAASGRRARTKGIIRPAPLGSLNVPPRFEASQKSLGSADPLPGLESSAAEQSPAAKRKRPSALGEPSSSPSPKSFVGFGPPPGELPSPQFAGFQRSIPGKDQPKVADNPPNTSPSPIMDPSVPASVIFRRQRLQNLVRTDPNYLSKLRGSTVAASEANIRMARDPNAARSGRDSPDLGRAPTFSPRTMPIQQD</sequence>